<gene>
    <name evidence="1" type="ORF">BDV36DRAFT_298277</name>
</gene>
<reference evidence="1 2" key="1">
    <citation type="submission" date="2019-04" db="EMBL/GenBank/DDBJ databases">
        <authorList>
            <consortium name="DOE Joint Genome Institute"/>
            <person name="Mondo S."/>
            <person name="Kjaerbolling I."/>
            <person name="Vesth T."/>
            <person name="Frisvad J.C."/>
            <person name="Nybo J.L."/>
            <person name="Theobald S."/>
            <person name="Kildgaard S."/>
            <person name="Isbrandt T."/>
            <person name="Kuo A."/>
            <person name="Sato A."/>
            <person name="Lyhne E.K."/>
            <person name="Kogle M.E."/>
            <person name="Wiebenga A."/>
            <person name="Kun R.S."/>
            <person name="Lubbers R.J."/>
            <person name="Makela M.R."/>
            <person name="Barry K."/>
            <person name="Chovatia M."/>
            <person name="Clum A."/>
            <person name="Daum C."/>
            <person name="Haridas S."/>
            <person name="He G."/>
            <person name="LaButti K."/>
            <person name="Lipzen A."/>
            <person name="Riley R."/>
            <person name="Salamov A."/>
            <person name="Simmons B.A."/>
            <person name="Magnuson J.K."/>
            <person name="Henrissat B."/>
            <person name="Mortensen U.H."/>
            <person name="Larsen T.O."/>
            <person name="Devries R.P."/>
            <person name="Grigoriev I.V."/>
            <person name="Machida M."/>
            <person name="Baker S.E."/>
            <person name="Andersen M.R."/>
            <person name="Cantor M.N."/>
            <person name="Hua S.X."/>
        </authorList>
    </citation>
    <scope>NUCLEOTIDE SEQUENCE [LARGE SCALE GENOMIC DNA]</scope>
    <source>
        <strain evidence="1 2">CBS 117616</strain>
    </source>
</reference>
<protein>
    <submittedName>
        <fullName evidence="1">Uncharacterized protein</fullName>
    </submittedName>
</protein>
<keyword evidence="2" id="KW-1185">Reference proteome</keyword>
<evidence type="ECO:0000313" key="2">
    <source>
        <dbReference type="Proteomes" id="UP000325395"/>
    </source>
</evidence>
<accession>A0ABQ6WDJ3</accession>
<name>A0ABQ6WDJ3_9EURO</name>
<organism evidence="1 2">
    <name type="scientific">Aspergillus pseudocaelatus</name>
    <dbReference type="NCBI Taxonomy" id="1825620"/>
    <lineage>
        <taxon>Eukaryota</taxon>
        <taxon>Fungi</taxon>
        <taxon>Dikarya</taxon>
        <taxon>Ascomycota</taxon>
        <taxon>Pezizomycotina</taxon>
        <taxon>Eurotiomycetes</taxon>
        <taxon>Eurotiomycetidae</taxon>
        <taxon>Eurotiales</taxon>
        <taxon>Aspergillaceae</taxon>
        <taxon>Aspergillus</taxon>
        <taxon>Aspergillus subgen. Circumdati</taxon>
    </lineage>
</organism>
<sequence>MSPPKNEPNFAMNQAVQDYYTHSCTLFRQSLLSLMHNAAMRDILPSRPVDYLVTTLGERVSFRIRKGPFTPDLYGRASEREYVVCSRNALTLFAVGLQAAFKAADVLHVQALCSTGNRTIMKAASLSGLESTTVTHLGRQAFPWLLDTAREVVLGIIFMLVLFRAIDPELNGNWLALFQRDQGTCTRIVCSKTNRMSAIANWAVEAEEDLTMIVDVLRSVAAQNVPLEGYF</sequence>
<dbReference type="EMBL" id="ML735771">
    <property type="protein sequence ID" value="KAE8415194.1"/>
    <property type="molecule type" value="Genomic_DNA"/>
</dbReference>
<evidence type="ECO:0000313" key="1">
    <source>
        <dbReference type="EMBL" id="KAE8415194.1"/>
    </source>
</evidence>
<dbReference type="Proteomes" id="UP000325395">
    <property type="component" value="Unassembled WGS sequence"/>
</dbReference>
<proteinExistence type="predicted"/>